<dbReference type="EMBL" id="PSQE01000005">
    <property type="protein sequence ID" value="RHN57986.1"/>
    <property type="molecule type" value="Genomic_DNA"/>
</dbReference>
<dbReference type="Proteomes" id="UP000265566">
    <property type="component" value="Chromosome 5"/>
</dbReference>
<reference evidence="1" key="1">
    <citation type="journal article" date="2018" name="Nat. Plants">
        <title>Whole-genome landscape of Medicago truncatula symbiotic genes.</title>
        <authorList>
            <person name="Pecrix Y."/>
            <person name="Gamas P."/>
            <person name="Carrere S."/>
        </authorList>
    </citation>
    <scope>NUCLEOTIDE SEQUENCE</scope>
    <source>
        <tissue evidence="1">Leaves</tissue>
    </source>
</reference>
<sequence length="42" mass="4960">MTPQNYVIILSFMKAVLHHKKQNQSVYGTPLFYLARMVGRDY</sequence>
<comment type="caution">
    <text evidence="1">The sequence shown here is derived from an EMBL/GenBank/DDBJ whole genome shotgun (WGS) entry which is preliminary data.</text>
</comment>
<accession>A0A396HX94</accession>
<name>A0A396HX94_MEDTR</name>
<organism evidence="1">
    <name type="scientific">Medicago truncatula</name>
    <name type="common">Barrel medic</name>
    <name type="synonym">Medicago tribuloides</name>
    <dbReference type="NCBI Taxonomy" id="3880"/>
    <lineage>
        <taxon>Eukaryota</taxon>
        <taxon>Viridiplantae</taxon>
        <taxon>Streptophyta</taxon>
        <taxon>Embryophyta</taxon>
        <taxon>Tracheophyta</taxon>
        <taxon>Spermatophyta</taxon>
        <taxon>Magnoliopsida</taxon>
        <taxon>eudicotyledons</taxon>
        <taxon>Gunneridae</taxon>
        <taxon>Pentapetalae</taxon>
        <taxon>rosids</taxon>
        <taxon>fabids</taxon>
        <taxon>Fabales</taxon>
        <taxon>Fabaceae</taxon>
        <taxon>Papilionoideae</taxon>
        <taxon>50 kb inversion clade</taxon>
        <taxon>NPAAA clade</taxon>
        <taxon>Hologalegina</taxon>
        <taxon>IRL clade</taxon>
        <taxon>Trifolieae</taxon>
        <taxon>Medicago</taxon>
    </lineage>
</organism>
<gene>
    <name evidence="1" type="ORF">MtrunA17_Chr5g0446291</name>
</gene>
<dbReference type="Gramene" id="rna33584">
    <property type="protein sequence ID" value="RHN57986.1"/>
    <property type="gene ID" value="gene33584"/>
</dbReference>
<dbReference type="AlphaFoldDB" id="A0A396HX94"/>
<proteinExistence type="predicted"/>
<evidence type="ECO:0000313" key="1">
    <source>
        <dbReference type="EMBL" id="RHN57986.1"/>
    </source>
</evidence>
<protein>
    <submittedName>
        <fullName evidence="1">Uncharacterized protein</fullName>
    </submittedName>
</protein>